<dbReference type="AlphaFoldDB" id="A0AB40B3H0"/>
<dbReference type="SMART" id="SM00185">
    <property type="entry name" value="ARM"/>
    <property type="match status" value="4"/>
</dbReference>
<reference evidence="3" key="1">
    <citation type="submission" date="2025-08" db="UniProtKB">
        <authorList>
            <consortium name="RefSeq"/>
        </authorList>
    </citation>
    <scope>IDENTIFICATION</scope>
</reference>
<sequence length="555" mass="58841">MKSPEAHDPLRLAGDLMASLAGTIPAVRCLRGRWFAVSATLNRLRAAVSGLSALPTDSLSHPVFSDLLETLPETLALTLTLSLHCASPEPPSGHLQTLSDLSSAAAELSRLASDADLLLRSNPVLDSLSDTAGVSRRDAVRALVTRVQIGGVASRAASLEELVGVMEKGDKEVVIAATEGAVPAVVRLLDSPCRATRDRAVEAIARFSAVESCRAVLAGEGVLLLNHLARALESDASGPARESACVGLQALTLTRDAAMAVGSRGGIGSLLTICNSGTPSSQAAAVGVLRNLAGVMELREIFLEDNAVPILIRLFSSGTVLAKENAAACLCNLTTGEDAHGLKLSILKEDGLGYLKDYLESAADGGKDRSINPALGLLRNLVSFRYIGEIIATMPEFVPLVLGALDSRTSNIRTEAAKVVFELAYWVKVRKEMGHLGCISRLVSMLEAKGHEEKEVAVMALAVLMECSANRRLFRKEDKGIVNVVLLLDPLLKNVNKKYAISVLISVSQSRKCRKQMVVAGACGYLQRLVDAEVEGAKALLDSLEKGKLWGVFTK</sequence>
<dbReference type="RefSeq" id="XP_039121832.1">
    <property type="nucleotide sequence ID" value="XM_039265898.1"/>
</dbReference>
<dbReference type="InterPro" id="IPR011989">
    <property type="entry name" value="ARM-like"/>
</dbReference>
<dbReference type="PANTHER" id="PTHR46043:SF13">
    <property type="entry name" value="ARM REPEAT SUPERFAMILY PROTEIN"/>
    <property type="match status" value="1"/>
</dbReference>
<evidence type="ECO:0000313" key="2">
    <source>
        <dbReference type="Proteomes" id="UP001515500"/>
    </source>
</evidence>
<dbReference type="Proteomes" id="UP001515500">
    <property type="component" value="Chromosome 4"/>
</dbReference>
<protein>
    <submittedName>
        <fullName evidence="3">Uncharacterized protein LOC120258476</fullName>
    </submittedName>
</protein>
<dbReference type="Gene3D" id="1.25.10.10">
    <property type="entry name" value="Leucine-rich Repeat Variant"/>
    <property type="match status" value="1"/>
</dbReference>
<gene>
    <name evidence="3" type="primary">LOC120258476</name>
</gene>
<dbReference type="InterPro" id="IPR000225">
    <property type="entry name" value="Armadillo"/>
</dbReference>
<feature type="domain" description="DUF7032" evidence="1">
    <location>
        <begin position="15"/>
        <end position="121"/>
    </location>
</feature>
<dbReference type="GeneID" id="120258476"/>
<dbReference type="InterPro" id="IPR016024">
    <property type="entry name" value="ARM-type_fold"/>
</dbReference>
<dbReference type="PANTHER" id="PTHR46043">
    <property type="entry name" value="ARM REPEAT SUPERFAMILY PROTEIN"/>
    <property type="match status" value="1"/>
</dbReference>
<dbReference type="InterPro" id="IPR054296">
    <property type="entry name" value="DUF7032"/>
</dbReference>
<name>A0AB40B3H0_DIOCR</name>
<organism evidence="2 3">
    <name type="scientific">Dioscorea cayennensis subsp. rotundata</name>
    <name type="common">White Guinea yam</name>
    <name type="synonym">Dioscorea rotundata</name>
    <dbReference type="NCBI Taxonomy" id="55577"/>
    <lineage>
        <taxon>Eukaryota</taxon>
        <taxon>Viridiplantae</taxon>
        <taxon>Streptophyta</taxon>
        <taxon>Embryophyta</taxon>
        <taxon>Tracheophyta</taxon>
        <taxon>Spermatophyta</taxon>
        <taxon>Magnoliopsida</taxon>
        <taxon>Liliopsida</taxon>
        <taxon>Dioscoreales</taxon>
        <taxon>Dioscoreaceae</taxon>
        <taxon>Dioscorea</taxon>
    </lineage>
</organism>
<keyword evidence="2" id="KW-1185">Reference proteome</keyword>
<accession>A0AB40B3H0</accession>
<dbReference type="Pfam" id="PF00514">
    <property type="entry name" value="Arm"/>
    <property type="match status" value="1"/>
</dbReference>
<evidence type="ECO:0000313" key="3">
    <source>
        <dbReference type="RefSeq" id="XP_039121832.1"/>
    </source>
</evidence>
<evidence type="ECO:0000259" key="1">
    <source>
        <dbReference type="Pfam" id="PF23005"/>
    </source>
</evidence>
<proteinExistence type="predicted"/>
<dbReference type="Pfam" id="PF23005">
    <property type="entry name" value="DUF7032"/>
    <property type="match status" value="1"/>
</dbReference>
<dbReference type="SUPFAM" id="SSF48371">
    <property type="entry name" value="ARM repeat"/>
    <property type="match status" value="1"/>
</dbReference>